<dbReference type="HOGENOM" id="CLU_3302543_0_0_2"/>
<name>M9SHQ6_METAX</name>
<dbReference type="InParanoid" id="M9SHQ6"/>
<gene>
    <name evidence="1" type="ORF">MMALV_09520</name>
</gene>
<protein>
    <submittedName>
        <fullName evidence="1">Uncharacterized protein</fullName>
    </submittedName>
</protein>
<organism evidence="1 2">
    <name type="scientific">Methanomethylophilus alvi (strain Mx1201)</name>
    <dbReference type="NCBI Taxonomy" id="1236689"/>
    <lineage>
        <taxon>Archaea</taxon>
        <taxon>Methanobacteriati</taxon>
        <taxon>Thermoplasmatota</taxon>
        <taxon>Thermoplasmata</taxon>
        <taxon>Methanomassiliicoccales</taxon>
        <taxon>Methanomethylophilaceae</taxon>
        <taxon>Methanomethylophilus</taxon>
    </lineage>
</organism>
<dbReference type="EMBL" id="CP004049">
    <property type="protein sequence ID" value="AGI85688.1"/>
    <property type="molecule type" value="Genomic_DNA"/>
</dbReference>
<dbReference type="STRING" id="1236689.MMALV_09520"/>
<dbReference type="Proteomes" id="UP000012672">
    <property type="component" value="Chromosome"/>
</dbReference>
<evidence type="ECO:0000313" key="2">
    <source>
        <dbReference type="Proteomes" id="UP000012672"/>
    </source>
</evidence>
<dbReference type="AlphaFoldDB" id="M9SHQ6"/>
<keyword evidence="2" id="KW-1185">Reference proteome</keyword>
<reference evidence="1 2" key="1">
    <citation type="journal article" date="2012" name="J. Bacteriol.">
        <title>Genome sequence of 'Candidatus Methanomethylophilus alvus' Mx1201, a methanogenic archaeon from the human gut belonging to a seventh order of methanogens.</title>
        <authorList>
            <person name="Borrel G."/>
            <person name="Harris H.M."/>
            <person name="Tottey W."/>
            <person name="Mihajlovski A."/>
            <person name="Parisot N."/>
            <person name="Peyretaillade E."/>
            <person name="Peyret P."/>
            <person name="Gribaldo S."/>
            <person name="O'Toole P.W."/>
            <person name="Brugere J.F."/>
        </authorList>
    </citation>
    <scope>NUCLEOTIDE SEQUENCE [LARGE SCALE GENOMIC DNA]</scope>
    <source>
        <strain evidence="1 2">Mx1201</strain>
    </source>
</reference>
<accession>M9SHQ6</accession>
<evidence type="ECO:0000313" key="1">
    <source>
        <dbReference type="EMBL" id="AGI85688.1"/>
    </source>
</evidence>
<dbReference type="KEGG" id="max:MMALV_09520"/>
<proteinExistence type="predicted"/>
<sequence>MAESATLRQHWNSRSCSYNRFVVKGFSDLSHFFYDGGVS</sequence>